<dbReference type="Proteomes" id="UP000286954">
    <property type="component" value="Chromosome"/>
</dbReference>
<dbReference type="Pfam" id="PF19040">
    <property type="entry name" value="SGNH"/>
    <property type="match status" value="1"/>
</dbReference>
<feature type="transmembrane region" description="Helical" evidence="1">
    <location>
        <begin position="116"/>
        <end position="135"/>
    </location>
</feature>
<feature type="transmembrane region" description="Helical" evidence="1">
    <location>
        <begin position="198"/>
        <end position="219"/>
    </location>
</feature>
<keyword evidence="5" id="KW-1185">Reference proteome</keyword>
<feature type="transmembrane region" description="Helical" evidence="1">
    <location>
        <begin position="320"/>
        <end position="341"/>
    </location>
</feature>
<dbReference type="EMBL" id="CP018911">
    <property type="protein sequence ID" value="AZU03101.1"/>
    <property type="molecule type" value="Genomic_DNA"/>
</dbReference>
<dbReference type="GO" id="GO:0016020">
    <property type="term" value="C:membrane"/>
    <property type="evidence" value="ECO:0007669"/>
    <property type="project" value="TreeGrafter"/>
</dbReference>
<protein>
    <submittedName>
        <fullName evidence="4">Acyltransferase 3</fullName>
    </submittedName>
</protein>
<accession>A0A3T0E6S7</accession>
<dbReference type="PANTHER" id="PTHR23028">
    <property type="entry name" value="ACETYLTRANSFERASE"/>
    <property type="match status" value="1"/>
</dbReference>
<feature type="transmembrane region" description="Helical" evidence="1">
    <location>
        <begin position="85"/>
        <end position="104"/>
    </location>
</feature>
<proteinExistence type="predicted"/>
<dbReference type="KEGG" id="gak:X907_0554"/>
<keyword evidence="4" id="KW-0012">Acyltransferase</keyword>
<feature type="transmembrane region" description="Helical" evidence="1">
    <location>
        <begin position="256"/>
        <end position="276"/>
    </location>
</feature>
<dbReference type="InterPro" id="IPR002656">
    <property type="entry name" value="Acyl_transf_3_dom"/>
</dbReference>
<organism evidence="4 5">
    <name type="scientific">Glycocaulis alkaliphilus</name>
    <dbReference type="NCBI Taxonomy" id="1434191"/>
    <lineage>
        <taxon>Bacteria</taxon>
        <taxon>Pseudomonadati</taxon>
        <taxon>Pseudomonadota</taxon>
        <taxon>Alphaproteobacteria</taxon>
        <taxon>Maricaulales</taxon>
        <taxon>Maricaulaceae</taxon>
        <taxon>Glycocaulis</taxon>
    </lineage>
</organism>
<dbReference type="GO" id="GO:0016747">
    <property type="term" value="F:acyltransferase activity, transferring groups other than amino-acyl groups"/>
    <property type="evidence" value="ECO:0007669"/>
    <property type="project" value="InterPro"/>
</dbReference>
<gene>
    <name evidence="4" type="ORF">X907_0554</name>
</gene>
<keyword evidence="1" id="KW-1133">Transmembrane helix</keyword>
<feature type="transmembrane region" description="Helical" evidence="1">
    <location>
        <begin position="362"/>
        <end position="380"/>
    </location>
</feature>
<dbReference type="SUPFAM" id="SSF52266">
    <property type="entry name" value="SGNH hydrolase"/>
    <property type="match status" value="1"/>
</dbReference>
<feature type="domain" description="SGNH" evidence="3">
    <location>
        <begin position="419"/>
        <end position="634"/>
    </location>
</feature>
<keyword evidence="1" id="KW-0812">Transmembrane</keyword>
<feature type="domain" description="Acyltransferase 3" evidence="2">
    <location>
        <begin position="18"/>
        <end position="335"/>
    </location>
</feature>
<reference evidence="4 5" key="1">
    <citation type="submission" date="2016-12" db="EMBL/GenBank/DDBJ databases">
        <title>The genome of dimorphic prosthecate Glycocaulis alkaliphilus 6b-8t, isolated from crude oil dictates its adaptability in petroleum environments.</title>
        <authorList>
            <person name="Wu X.-L."/>
            <person name="Geng S."/>
        </authorList>
    </citation>
    <scope>NUCLEOTIDE SEQUENCE [LARGE SCALE GENOMIC DNA]</scope>
    <source>
        <strain evidence="4 5">6B-8</strain>
    </source>
</reference>
<feature type="transmembrane region" description="Helical" evidence="1">
    <location>
        <begin position="21"/>
        <end position="37"/>
    </location>
</feature>
<evidence type="ECO:0000313" key="4">
    <source>
        <dbReference type="EMBL" id="AZU03101.1"/>
    </source>
</evidence>
<evidence type="ECO:0000313" key="5">
    <source>
        <dbReference type="Proteomes" id="UP000286954"/>
    </source>
</evidence>
<keyword evidence="1" id="KW-0472">Membrane</keyword>
<dbReference type="RefSeq" id="WP_127565519.1">
    <property type="nucleotide sequence ID" value="NZ_BMFB01000002.1"/>
</dbReference>
<evidence type="ECO:0000256" key="1">
    <source>
        <dbReference type="SAM" id="Phobius"/>
    </source>
</evidence>
<feature type="transmembrane region" description="Helical" evidence="1">
    <location>
        <begin position="297"/>
        <end position="314"/>
    </location>
</feature>
<feature type="transmembrane region" description="Helical" evidence="1">
    <location>
        <begin position="43"/>
        <end position="64"/>
    </location>
</feature>
<feature type="transmembrane region" description="Helical" evidence="1">
    <location>
        <begin position="231"/>
        <end position="250"/>
    </location>
</feature>
<evidence type="ECO:0000259" key="3">
    <source>
        <dbReference type="Pfam" id="PF19040"/>
    </source>
</evidence>
<dbReference type="GO" id="GO:0000271">
    <property type="term" value="P:polysaccharide biosynthetic process"/>
    <property type="evidence" value="ECO:0007669"/>
    <property type="project" value="TreeGrafter"/>
</dbReference>
<dbReference type="PANTHER" id="PTHR23028:SF53">
    <property type="entry name" value="ACYL_TRANSF_3 DOMAIN-CONTAINING PROTEIN"/>
    <property type="match status" value="1"/>
</dbReference>
<dbReference type="AlphaFoldDB" id="A0A3T0E6S7"/>
<dbReference type="Pfam" id="PF01757">
    <property type="entry name" value="Acyl_transf_3"/>
    <property type="match status" value="1"/>
</dbReference>
<feature type="transmembrane region" description="Helical" evidence="1">
    <location>
        <begin position="172"/>
        <end position="192"/>
    </location>
</feature>
<keyword evidence="4" id="KW-0808">Transferase</keyword>
<dbReference type="OrthoDB" id="9796461at2"/>
<dbReference type="InterPro" id="IPR050879">
    <property type="entry name" value="Acyltransferase_3"/>
</dbReference>
<evidence type="ECO:0000259" key="2">
    <source>
        <dbReference type="Pfam" id="PF01757"/>
    </source>
</evidence>
<sequence>MSMRHLAPYGKDRFDYIQSLDGFRSIAILLVIVFHINESYIPSGFIGVDIFFSISGYIITYGLVKLHAGNGIDLIEFYRRRIARLTPAVVFVVITTLIVSSFVYPSARLSEFAQTGFFAVLWASNIFLFLNSGYFDTVSQGNMFLHTWSLSVEEQFYIFWPLILIAWAKLRFSIYFILSLFIASLFGAAYLSHLDSSAAFYLMPARMFQFIAGALVAIAHIKRIDVGINPVWVAAAMFTGLCFVFFAAAFANGEHYNFWIAALAPTIGSALILGAIRSPAADWLSSPVLRFVGLRAYSLYLVHWPVIVITTYLIGADKPLYVEAGLLVLSFLFAELVYRLVEQPLRIRNDAERLPNRVRTSIAVLSMVAGVAVSAAIWNGSLPGVSNNAVTVVDADSYAAAAQRANRERVWRGRIHLGCHLNATASADDYNASLCMAENPSGRGSLMVIADSYGAETVVLLEQIIPPRAIMPANAAGCLPIYPEPHSASRSQGCLEFNVFRFDAVRREDVRAVALATNWRWWTVPQARSTIEYLASLDKTVVVFGVRPIFSEQVSALVGTPGFELATSALDPYLLVDLSEFNEQLRSLADEFDNVHFVDIQHVLCRSGCRAVLGNGEVIYIDNTHISAAAAEWFGVGLRGELGPVLSVLNE</sequence>
<name>A0A3T0E6S7_9PROT</name>
<dbReference type="InterPro" id="IPR043968">
    <property type="entry name" value="SGNH"/>
</dbReference>